<feature type="domain" description="EAL" evidence="1">
    <location>
        <begin position="338"/>
        <end position="594"/>
    </location>
</feature>
<dbReference type="EMBL" id="JAAGWK010000010">
    <property type="protein sequence ID" value="NEL54096.1"/>
    <property type="molecule type" value="Genomic_DNA"/>
</dbReference>
<dbReference type="AlphaFoldDB" id="A0A7K3WCN9"/>
<dbReference type="Pfam" id="PF08448">
    <property type="entry name" value="PAS_4"/>
    <property type="match status" value="1"/>
</dbReference>
<dbReference type="FunFam" id="3.20.20.450:FF:000001">
    <property type="entry name" value="Cyclic di-GMP phosphodiesterase yahA"/>
    <property type="match status" value="1"/>
</dbReference>
<evidence type="ECO:0000259" key="2">
    <source>
        <dbReference type="PROSITE" id="PS50887"/>
    </source>
</evidence>
<dbReference type="InterPro" id="IPR029787">
    <property type="entry name" value="Nucleotide_cyclase"/>
</dbReference>
<dbReference type="Pfam" id="PF00990">
    <property type="entry name" value="GGDEF"/>
    <property type="match status" value="1"/>
</dbReference>
<dbReference type="InterPro" id="IPR000160">
    <property type="entry name" value="GGDEF_dom"/>
</dbReference>
<dbReference type="SMART" id="SM00267">
    <property type="entry name" value="GGDEF"/>
    <property type="match status" value="1"/>
</dbReference>
<dbReference type="SMART" id="SM00091">
    <property type="entry name" value="PAS"/>
    <property type="match status" value="1"/>
</dbReference>
<dbReference type="InterPro" id="IPR052155">
    <property type="entry name" value="Biofilm_reg_signaling"/>
</dbReference>
<evidence type="ECO:0000313" key="4">
    <source>
        <dbReference type="Proteomes" id="UP000470470"/>
    </source>
</evidence>
<evidence type="ECO:0000313" key="3">
    <source>
        <dbReference type="EMBL" id="NEL54096.1"/>
    </source>
</evidence>
<dbReference type="Gene3D" id="3.30.450.20">
    <property type="entry name" value="PAS domain"/>
    <property type="match status" value="1"/>
</dbReference>
<dbReference type="PANTHER" id="PTHR44757">
    <property type="entry name" value="DIGUANYLATE CYCLASE DGCP"/>
    <property type="match status" value="1"/>
</dbReference>
<gene>
    <name evidence="3" type="ORF">G1H19_08805</name>
</gene>
<dbReference type="PROSITE" id="PS50883">
    <property type="entry name" value="EAL"/>
    <property type="match status" value="1"/>
</dbReference>
<dbReference type="InterPro" id="IPR035919">
    <property type="entry name" value="EAL_sf"/>
</dbReference>
<dbReference type="InterPro" id="IPR001633">
    <property type="entry name" value="EAL_dom"/>
</dbReference>
<dbReference type="PANTHER" id="PTHR44757:SF2">
    <property type="entry name" value="BIOFILM ARCHITECTURE MAINTENANCE PROTEIN MBAA"/>
    <property type="match status" value="1"/>
</dbReference>
<dbReference type="Proteomes" id="UP000470470">
    <property type="component" value="Unassembled WGS sequence"/>
</dbReference>
<name>A0A7K3WCN9_9ACTN</name>
<dbReference type="SMART" id="SM00052">
    <property type="entry name" value="EAL"/>
    <property type="match status" value="1"/>
</dbReference>
<dbReference type="Pfam" id="PF00563">
    <property type="entry name" value="EAL"/>
    <property type="match status" value="1"/>
</dbReference>
<feature type="domain" description="GGDEF" evidence="2">
    <location>
        <begin position="193"/>
        <end position="329"/>
    </location>
</feature>
<accession>A0A7K3WCN9</accession>
<dbReference type="Gene3D" id="3.30.70.270">
    <property type="match status" value="1"/>
</dbReference>
<comment type="caution">
    <text evidence="3">The sequence shown here is derived from an EMBL/GenBank/DDBJ whole genome shotgun (WGS) entry which is preliminary data.</text>
</comment>
<sequence>MNAPAPAGSTTATGRDFEELWQNAPSAHLLLGDDGLVQAVNATFTAWTGHTPAAALGTPFAQLLPAGDRILWTTRCVAQLTATGRVAEVSVQVRGADGARHPVLMSASRVTTAAGPEVRITLVDAQQRRRYEQELLSARRSAEERAAQIAEAEAGLQALVHRDSLTGLLNRPGLRRALNTRLTAPGGTGPDDAVPTVLFIDLDGFKTVNDDLGHAVGDQLLQVLGARLTAAARAGAAVARFAGDEFVVLDDLPPSAAPAVAERLLAALAEPVELAGVEVVPTASIGIAAALPGAPDEAGATAELLLRRADTAMYRAKAQGRGRWAAHQPGDSDPATDRLTLLEQLRVALRDGELRVHYQPRVHAATGRTAGVEALVRWQHPTRGLLPPSAFIDAAEDSGLIRELGAWVLQEAVEQVVRWDRAGGDAAGLHVSVNLSARQLAETGLADRVAGVLARAGLPAARLVLEITETALMSSPELALRTLEQLGAVGVDLAVDDFGTGYSSFTYLKQFPVDELKIDRSFVAGLTTGVGDRAIVASCVHLAHAMGMIAVAEGVETAEQRDALVELGCDQLQGYLFDRPQPADVLFPPLPVGVA</sequence>
<dbReference type="SUPFAM" id="SSF55073">
    <property type="entry name" value="Nucleotide cyclase"/>
    <property type="match status" value="1"/>
</dbReference>
<dbReference type="InterPro" id="IPR043128">
    <property type="entry name" value="Rev_trsase/Diguanyl_cyclase"/>
</dbReference>
<dbReference type="CDD" id="cd01948">
    <property type="entry name" value="EAL"/>
    <property type="match status" value="1"/>
</dbReference>
<dbReference type="NCBIfam" id="TIGR00254">
    <property type="entry name" value="GGDEF"/>
    <property type="match status" value="1"/>
</dbReference>
<dbReference type="InterPro" id="IPR013656">
    <property type="entry name" value="PAS_4"/>
</dbReference>
<dbReference type="Gene3D" id="3.20.20.450">
    <property type="entry name" value="EAL domain"/>
    <property type="match status" value="1"/>
</dbReference>
<reference evidence="3 4" key="1">
    <citation type="submission" date="2020-02" db="EMBL/GenBank/DDBJ databases">
        <title>The whole genome sequence of CPCC 205119.</title>
        <authorList>
            <person name="Jiang Z."/>
        </authorList>
    </citation>
    <scope>NUCLEOTIDE SEQUENCE [LARGE SCALE GENOMIC DNA]</scope>
    <source>
        <strain evidence="3 4">CPCC 205119</strain>
    </source>
</reference>
<proteinExistence type="predicted"/>
<dbReference type="PROSITE" id="PS50887">
    <property type="entry name" value="GGDEF"/>
    <property type="match status" value="1"/>
</dbReference>
<protein>
    <submittedName>
        <fullName evidence="3">EAL domain-containing protein</fullName>
    </submittedName>
</protein>
<organism evidence="3 4">
    <name type="scientific">Goekera deserti</name>
    <dbReference type="NCBI Taxonomy" id="2497753"/>
    <lineage>
        <taxon>Bacteria</taxon>
        <taxon>Bacillati</taxon>
        <taxon>Actinomycetota</taxon>
        <taxon>Actinomycetes</taxon>
        <taxon>Geodermatophilales</taxon>
        <taxon>Geodermatophilaceae</taxon>
        <taxon>Goekera</taxon>
    </lineage>
</organism>
<dbReference type="SUPFAM" id="SSF141868">
    <property type="entry name" value="EAL domain-like"/>
    <property type="match status" value="1"/>
</dbReference>
<dbReference type="RefSeq" id="WP_162392776.1">
    <property type="nucleotide sequence ID" value="NZ_JAABOZ010000002.1"/>
</dbReference>
<dbReference type="CDD" id="cd01949">
    <property type="entry name" value="GGDEF"/>
    <property type="match status" value="1"/>
</dbReference>
<dbReference type="InterPro" id="IPR000014">
    <property type="entry name" value="PAS"/>
</dbReference>
<dbReference type="NCBIfam" id="TIGR00229">
    <property type="entry name" value="sensory_box"/>
    <property type="match status" value="1"/>
</dbReference>
<evidence type="ECO:0000259" key="1">
    <source>
        <dbReference type="PROSITE" id="PS50883"/>
    </source>
</evidence>
<dbReference type="SUPFAM" id="SSF55785">
    <property type="entry name" value="PYP-like sensor domain (PAS domain)"/>
    <property type="match status" value="1"/>
</dbReference>
<dbReference type="InterPro" id="IPR035965">
    <property type="entry name" value="PAS-like_dom_sf"/>
</dbReference>
<keyword evidence="4" id="KW-1185">Reference proteome</keyword>